<keyword evidence="3" id="KW-1185">Reference proteome</keyword>
<dbReference type="Proteomes" id="UP000285478">
    <property type="component" value="Chromosome"/>
</dbReference>
<organism evidence="2 3">
    <name type="scientific">Hydrogenovibrio thermophilus</name>
    <dbReference type="NCBI Taxonomy" id="265883"/>
    <lineage>
        <taxon>Bacteria</taxon>
        <taxon>Pseudomonadati</taxon>
        <taxon>Pseudomonadota</taxon>
        <taxon>Gammaproteobacteria</taxon>
        <taxon>Thiotrichales</taxon>
        <taxon>Piscirickettsiaceae</taxon>
        <taxon>Hydrogenovibrio</taxon>
    </lineage>
</organism>
<protein>
    <submittedName>
        <fullName evidence="2">GNAT family N-acetyltransferase</fullName>
    </submittedName>
</protein>
<proteinExistence type="predicted"/>
<evidence type="ECO:0000259" key="1">
    <source>
        <dbReference type="Pfam" id="PF13480"/>
    </source>
</evidence>
<dbReference type="SUPFAM" id="SSF55729">
    <property type="entry name" value="Acyl-CoA N-acyltransferases (Nat)"/>
    <property type="match status" value="1"/>
</dbReference>
<reference evidence="2 3" key="1">
    <citation type="journal article" date="2018" name="Environ. Microbiol.">
        <title>Genomes of ubiquitous marine and hypersaline Hydrogenovibrio, Thiomicrorhabdus and Thiomicrospira spp. encode a diversity of mechanisms to sustain chemolithoautotrophy in heterogeneous environments.</title>
        <authorList>
            <person name="Scott K.M."/>
            <person name="Williams J."/>
            <person name="Porter C.M.B."/>
            <person name="Russel S."/>
            <person name="Harmer T.L."/>
            <person name="Paul J.H."/>
            <person name="Antonen K.M."/>
            <person name="Bridges M.K."/>
            <person name="Camper G.J."/>
            <person name="Campla C.K."/>
            <person name="Casella L.G."/>
            <person name="Chase E."/>
            <person name="Conrad J.W."/>
            <person name="Cruz M.C."/>
            <person name="Dunlap D.S."/>
            <person name="Duran L."/>
            <person name="Fahsbender E.M."/>
            <person name="Goldsmith D.B."/>
            <person name="Keeley R.F."/>
            <person name="Kondoff M.R."/>
            <person name="Kussy B.I."/>
            <person name="Lane M.K."/>
            <person name="Lawler S."/>
            <person name="Leigh B.A."/>
            <person name="Lewis C."/>
            <person name="Lostal L.M."/>
            <person name="Marking D."/>
            <person name="Mancera P.A."/>
            <person name="McClenthan E.C."/>
            <person name="McIntyre E.A."/>
            <person name="Mine J.A."/>
            <person name="Modi S."/>
            <person name="Moore B.D."/>
            <person name="Morgan W.A."/>
            <person name="Nelson K.M."/>
            <person name="Nguyen K.N."/>
            <person name="Ogburn N."/>
            <person name="Parrino D.G."/>
            <person name="Pedapudi A.D."/>
            <person name="Pelham R.P."/>
            <person name="Preece A.M."/>
            <person name="Rampersad E.A."/>
            <person name="Richardson J.C."/>
            <person name="Rodgers C.M."/>
            <person name="Schaffer B.L."/>
            <person name="Sheridan N.E."/>
            <person name="Solone M.R."/>
            <person name="Staley Z.R."/>
            <person name="Tabuchi M."/>
            <person name="Waide R.J."/>
            <person name="Wanjugi P.W."/>
            <person name="Young S."/>
            <person name="Clum A."/>
            <person name="Daum C."/>
            <person name="Huntemann M."/>
            <person name="Ivanova N."/>
            <person name="Kyrpides N."/>
            <person name="Mikhailova N."/>
            <person name="Palaniappan K."/>
            <person name="Pillay M."/>
            <person name="Reddy T.B.K."/>
            <person name="Shapiro N."/>
            <person name="Stamatis D."/>
            <person name="Varghese N."/>
            <person name="Woyke T."/>
            <person name="Boden R."/>
            <person name="Freyermuth S.K."/>
            <person name="Kerfeld C.A."/>
        </authorList>
    </citation>
    <scope>NUCLEOTIDE SEQUENCE [LARGE SCALE GENOMIC DNA]</scope>
    <source>
        <strain evidence="2 3">JR-2</strain>
    </source>
</reference>
<sequence length="387" mass="43993">MIQQGTDALTHNPVYGSTYPPAAKAFGQSATHRYLEAIQAAGGVHQAIRNVTTRLTLEKIDDDWVPVTVNQAEYDNSYVCSPYTAYISYARDELGLLNNVFLETALKGAIGLGSLALKHAKINQTVSLNNWLVSTNLVPDWSEATLQNLVADLTQRYPDHSLSLRSLNARTDGDMMRRLKAQGWLLIPARQVYLFDNENTDWWKRNNCKNDQRLLRKTILQYASASELEYDDFADIERIFTQLFIDKHSIHNPQFSADFLYHLHKSGLVDFHTFRDSSGQVVAAIGLFTQRDIITTPILGYDTRLPKSLGLYRLLMAVLLKHTYESGKMMNLSSGAAQFKRMRGGQPHLEYTAFYVEHLPNKRRRLLQGFAALVNRTAPKLFEKHQL</sequence>
<name>A0A451G4Q4_9GAMM</name>
<gene>
    <name evidence="2" type="ORF">EPV75_01660</name>
</gene>
<evidence type="ECO:0000313" key="3">
    <source>
        <dbReference type="Proteomes" id="UP000285478"/>
    </source>
</evidence>
<dbReference type="RefSeq" id="WP_128384265.1">
    <property type="nucleotide sequence ID" value="NZ_CP035033.1"/>
</dbReference>
<keyword evidence="2" id="KW-0808">Transferase</keyword>
<dbReference type="KEGG" id="htr:EPV75_01660"/>
<dbReference type="GO" id="GO:0016740">
    <property type="term" value="F:transferase activity"/>
    <property type="evidence" value="ECO:0007669"/>
    <property type="project" value="UniProtKB-KW"/>
</dbReference>
<dbReference type="Pfam" id="PF13480">
    <property type="entry name" value="Acetyltransf_6"/>
    <property type="match status" value="1"/>
</dbReference>
<dbReference type="InterPro" id="IPR038740">
    <property type="entry name" value="BioF2-like_GNAT_dom"/>
</dbReference>
<evidence type="ECO:0000313" key="2">
    <source>
        <dbReference type="EMBL" id="QAB14462.1"/>
    </source>
</evidence>
<dbReference type="InterPro" id="IPR016181">
    <property type="entry name" value="Acyl_CoA_acyltransferase"/>
</dbReference>
<feature type="domain" description="BioF2-like acetyltransferase" evidence="1">
    <location>
        <begin position="209"/>
        <end position="341"/>
    </location>
</feature>
<dbReference type="EMBL" id="CP035033">
    <property type="protein sequence ID" value="QAB14462.1"/>
    <property type="molecule type" value="Genomic_DNA"/>
</dbReference>
<accession>A0A451G4Q4</accession>
<dbReference type="AlphaFoldDB" id="A0A451G4Q4"/>